<dbReference type="RefSeq" id="WP_163692303.1">
    <property type="nucleotide sequence ID" value="NZ_FXTW01000001.1"/>
</dbReference>
<reference evidence="4 5" key="1">
    <citation type="submission" date="2020-01" db="EMBL/GenBank/DDBJ databases">
        <title>Muriicola jejuensis KCTC 22299.</title>
        <authorList>
            <person name="Wang G."/>
        </authorList>
    </citation>
    <scope>NUCLEOTIDE SEQUENCE [LARGE SCALE GENOMIC DNA]</scope>
    <source>
        <strain evidence="4 5">KCTC 22299</strain>
    </source>
</reference>
<dbReference type="AlphaFoldDB" id="A0A6P0UGG0"/>
<dbReference type="Pfam" id="PF14129">
    <property type="entry name" value="DUF4296"/>
    <property type="match status" value="1"/>
</dbReference>
<evidence type="ECO:0000313" key="5">
    <source>
        <dbReference type="Proteomes" id="UP000468443"/>
    </source>
</evidence>
<dbReference type="InterPro" id="IPR025381">
    <property type="entry name" value="DUF4296"/>
</dbReference>
<feature type="chain" id="PRO_5026801436" evidence="2">
    <location>
        <begin position="19"/>
        <end position="136"/>
    </location>
</feature>
<proteinExistence type="predicted"/>
<comment type="caution">
    <text evidence="4">The sequence shown here is derived from an EMBL/GenBank/DDBJ whole genome shotgun (WGS) entry which is preliminary data.</text>
</comment>
<gene>
    <name evidence="4" type="ORF">GWK09_07175</name>
</gene>
<feature type="domain" description="DUF4296" evidence="3">
    <location>
        <begin position="25"/>
        <end position="107"/>
    </location>
</feature>
<dbReference type="PROSITE" id="PS51257">
    <property type="entry name" value="PROKAR_LIPOPROTEIN"/>
    <property type="match status" value="1"/>
</dbReference>
<name>A0A6P0UGG0_9FLAO</name>
<protein>
    <submittedName>
        <fullName evidence="4">DUF4296 domain-containing protein</fullName>
    </submittedName>
</protein>
<organism evidence="4 5">
    <name type="scientific">Muriicola jejuensis</name>
    <dbReference type="NCBI Taxonomy" id="504488"/>
    <lineage>
        <taxon>Bacteria</taxon>
        <taxon>Pseudomonadati</taxon>
        <taxon>Bacteroidota</taxon>
        <taxon>Flavobacteriia</taxon>
        <taxon>Flavobacteriales</taxon>
        <taxon>Flavobacteriaceae</taxon>
        <taxon>Muriicola</taxon>
    </lineage>
</organism>
<sequence>MKKWIAFMAVLALVFSCAEEVVKKPEDMIPRDTMTDLLYEMAVLNAAKSTNKAILEEQFDDPTEFLFKQYGVDSLQFVKSDMYYASQPLVYEAIYKEVEARLEKEKKAFEEARQKRTDSLVSRSREIRDSLGLEED</sequence>
<dbReference type="EMBL" id="JAABOP010000001">
    <property type="protein sequence ID" value="NER10293.1"/>
    <property type="molecule type" value="Genomic_DNA"/>
</dbReference>
<keyword evidence="2" id="KW-0732">Signal</keyword>
<keyword evidence="5" id="KW-1185">Reference proteome</keyword>
<accession>A0A6P0UGG0</accession>
<dbReference type="Proteomes" id="UP000468443">
    <property type="component" value="Unassembled WGS sequence"/>
</dbReference>
<evidence type="ECO:0000313" key="4">
    <source>
        <dbReference type="EMBL" id="NER10293.1"/>
    </source>
</evidence>
<evidence type="ECO:0000256" key="1">
    <source>
        <dbReference type="SAM" id="MobiDB-lite"/>
    </source>
</evidence>
<feature type="signal peptide" evidence="2">
    <location>
        <begin position="1"/>
        <end position="18"/>
    </location>
</feature>
<evidence type="ECO:0000259" key="3">
    <source>
        <dbReference type="Pfam" id="PF14129"/>
    </source>
</evidence>
<feature type="region of interest" description="Disordered" evidence="1">
    <location>
        <begin position="110"/>
        <end position="136"/>
    </location>
</feature>
<evidence type="ECO:0000256" key="2">
    <source>
        <dbReference type="SAM" id="SignalP"/>
    </source>
</evidence>